<feature type="domain" description="HTH marR-type" evidence="1">
    <location>
        <begin position="27"/>
        <end position="162"/>
    </location>
</feature>
<dbReference type="Proteomes" id="UP001209083">
    <property type="component" value="Chromosome"/>
</dbReference>
<protein>
    <submittedName>
        <fullName evidence="2">MarR family transcriptional regulator</fullName>
    </submittedName>
</protein>
<dbReference type="EMBL" id="CP090958">
    <property type="protein sequence ID" value="WGW12296.1"/>
    <property type="molecule type" value="Genomic_DNA"/>
</dbReference>
<accession>A0ABY8QVQ8</accession>
<dbReference type="PANTHER" id="PTHR33164:SF104">
    <property type="entry name" value="TRANSCRIPTIONAL REGULATORY PROTEIN"/>
    <property type="match status" value="1"/>
</dbReference>
<name>A0ABY8QVQ8_9MICO</name>
<dbReference type="Gene3D" id="1.10.10.10">
    <property type="entry name" value="Winged helix-like DNA-binding domain superfamily/Winged helix DNA-binding domain"/>
    <property type="match status" value="1"/>
</dbReference>
<dbReference type="PROSITE" id="PS50995">
    <property type="entry name" value="HTH_MARR_2"/>
    <property type="match status" value="1"/>
</dbReference>
<evidence type="ECO:0000313" key="2">
    <source>
        <dbReference type="EMBL" id="WGW12296.1"/>
    </source>
</evidence>
<dbReference type="SUPFAM" id="SSF46785">
    <property type="entry name" value="Winged helix' DNA-binding domain"/>
    <property type="match status" value="1"/>
</dbReference>
<reference evidence="2 3" key="1">
    <citation type="submission" date="2023-05" db="EMBL/GenBank/DDBJ databases">
        <title>Lithophilousrod everest ZFBP1038 complete genpme.</title>
        <authorList>
            <person name="Tian M."/>
        </authorList>
    </citation>
    <scope>NUCLEOTIDE SEQUENCE [LARGE SCALE GENOMIC DNA]</scope>
    <source>
        <strain evidence="2 3">ZFBP1038</strain>
    </source>
</reference>
<dbReference type="PANTHER" id="PTHR33164">
    <property type="entry name" value="TRANSCRIPTIONAL REGULATOR, MARR FAMILY"/>
    <property type="match status" value="1"/>
</dbReference>
<keyword evidence="3" id="KW-1185">Reference proteome</keyword>
<dbReference type="PRINTS" id="PR00598">
    <property type="entry name" value="HTHMARR"/>
</dbReference>
<dbReference type="RefSeq" id="WP_349639095.1">
    <property type="nucleotide sequence ID" value="NZ_CP090958.1"/>
</dbReference>
<evidence type="ECO:0000259" key="1">
    <source>
        <dbReference type="PROSITE" id="PS50995"/>
    </source>
</evidence>
<dbReference type="SMART" id="SM00347">
    <property type="entry name" value="HTH_MARR"/>
    <property type="match status" value="1"/>
</dbReference>
<organism evidence="2 3">
    <name type="scientific">Saxibacter everestensis</name>
    <dbReference type="NCBI Taxonomy" id="2909229"/>
    <lineage>
        <taxon>Bacteria</taxon>
        <taxon>Bacillati</taxon>
        <taxon>Actinomycetota</taxon>
        <taxon>Actinomycetes</taxon>
        <taxon>Micrococcales</taxon>
        <taxon>Brevibacteriaceae</taxon>
        <taxon>Saxibacter</taxon>
    </lineage>
</organism>
<sequence>MSLDPNDAVDAIALGWLRERPGTPVDSIGVVTRLWQAGKFFGDDRTRLLRGADADAATLDLLSTLRRAGSPYRMTTRELAGAALITAGAITQRVARAEKQGLVIRAPRGPGSRQVDVELTQAGHDVVERLVDLVLGRELQLLHHLDHEERDQLARLLRKLLDGLQTQEGDLKPGHVGH</sequence>
<gene>
    <name evidence="2" type="ORF">LWF01_00585</name>
</gene>
<evidence type="ECO:0000313" key="3">
    <source>
        <dbReference type="Proteomes" id="UP001209083"/>
    </source>
</evidence>
<dbReference type="InterPro" id="IPR036388">
    <property type="entry name" value="WH-like_DNA-bd_sf"/>
</dbReference>
<dbReference type="InterPro" id="IPR036390">
    <property type="entry name" value="WH_DNA-bd_sf"/>
</dbReference>
<dbReference type="InterPro" id="IPR000835">
    <property type="entry name" value="HTH_MarR-typ"/>
</dbReference>
<dbReference type="InterPro" id="IPR039422">
    <property type="entry name" value="MarR/SlyA-like"/>
</dbReference>
<proteinExistence type="predicted"/>